<dbReference type="Gene3D" id="1.10.520.40">
    <property type="entry name" value="CRISPR-associated protein Cse2"/>
    <property type="match status" value="1"/>
</dbReference>
<dbReference type="AlphaFoldDB" id="A0A3N2DB09"/>
<dbReference type="EMBL" id="RKHQ01000001">
    <property type="protein sequence ID" value="ROR96933.1"/>
    <property type="molecule type" value="Genomic_DNA"/>
</dbReference>
<proteinExistence type="predicted"/>
<gene>
    <name evidence="2" type="ORF">EDD28_1526</name>
</gene>
<name>A0A3N2DB09_9MICO</name>
<evidence type="ECO:0000313" key="2">
    <source>
        <dbReference type="EMBL" id="ROR96933.1"/>
    </source>
</evidence>
<evidence type="ECO:0000313" key="3">
    <source>
        <dbReference type="Proteomes" id="UP000275356"/>
    </source>
</evidence>
<dbReference type="InterPro" id="IPR038287">
    <property type="entry name" value="Cse2_sf"/>
</dbReference>
<reference evidence="2 3" key="1">
    <citation type="submission" date="2018-11" db="EMBL/GenBank/DDBJ databases">
        <title>Sequencing the genomes of 1000 actinobacteria strains.</title>
        <authorList>
            <person name="Klenk H.-P."/>
        </authorList>
    </citation>
    <scope>NUCLEOTIDE SEQUENCE [LARGE SCALE GENOMIC DNA]</scope>
    <source>
        <strain evidence="2 3">DSM 13521</strain>
    </source>
</reference>
<dbReference type="NCBIfam" id="TIGR02548">
    <property type="entry name" value="casB_cse2"/>
    <property type="match status" value="1"/>
</dbReference>
<dbReference type="InterPro" id="IPR013382">
    <property type="entry name" value="CRISPR-assoc_prot_Cse2"/>
</dbReference>
<keyword evidence="3" id="KW-1185">Reference proteome</keyword>
<comment type="caution">
    <text evidence="2">The sequence shown here is derived from an EMBL/GenBank/DDBJ whole genome shotgun (WGS) entry which is preliminary data.</text>
</comment>
<dbReference type="Proteomes" id="UP000275356">
    <property type="component" value="Unassembled WGS sequence"/>
</dbReference>
<evidence type="ECO:0000256" key="1">
    <source>
        <dbReference type="SAM" id="MobiDB-lite"/>
    </source>
</evidence>
<dbReference type="CDD" id="cd09731">
    <property type="entry name" value="Cse2_I-E"/>
    <property type="match status" value="1"/>
</dbReference>
<protein>
    <submittedName>
        <fullName evidence="2">CRISPR system Cascade subunit CasB</fullName>
    </submittedName>
</protein>
<feature type="compositionally biased region" description="Polar residues" evidence="1">
    <location>
        <begin position="157"/>
        <end position="175"/>
    </location>
</feature>
<organism evidence="2 3">
    <name type="scientific">Salana multivorans</name>
    <dbReference type="NCBI Taxonomy" id="120377"/>
    <lineage>
        <taxon>Bacteria</taxon>
        <taxon>Bacillati</taxon>
        <taxon>Actinomycetota</taxon>
        <taxon>Actinomycetes</taxon>
        <taxon>Micrococcales</taxon>
        <taxon>Beutenbergiaceae</taxon>
        <taxon>Salana</taxon>
    </lineage>
</organism>
<feature type="region of interest" description="Disordered" evidence="1">
    <location>
        <begin position="153"/>
        <end position="181"/>
    </location>
</feature>
<accession>A0A3N2DB09</accession>
<sequence>MAILRRAATAYPGSVPDVWVDTIGLVPSRAFDPARDEPSAAELAAHHAVTLFATHRQGRVKRAHAPGVRPGRAFARLARKRGEREDDKGVRRRFDAMVTAPTAEESARHLRGLVQLLRAEDLGLDYGLLAEDLADLWSVTNQDRARLRWARQYSGLPPSSSDDAVTTNTSSATDPTSEESA</sequence>
<dbReference type="Pfam" id="PF09485">
    <property type="entry name" value="CRISPR_Cse2"/>
    <property type="match status" value="1"/>
</dbReference>